<evidence type="ECO:0000313" key="11">
    <source>
        <dbReference type="EMBL" id="WPD18155.1"/>
    </source>
</evidence>
<evidence type="ECO:0000259" key="9">
    <source>
        <dbReference type="SMART" id="SM00363"/>
    </source>
</evidence>
<dbReference type="PANTHER" id="PTHR11831:SF4">
    <property type="entry name" value="SMALL RIBOSOMAL SUBUNIT PROTEIN US4M"/>
    <property type="match status" value="1"/>
</dbReference>
<proteinExistence type="inferred from homology"/>
<dbReference type="NCBIfam" id="TIGR01017">
    <property type="entry name" value="rpsD_bact"/>
    <property type="match status" value="1"/>
</dbReference>
<dbReference type="RefSeq" id="WP_135225622.1">
    <property type="nucleotide sequence ID" value="NZ_CP132508.1"/>
</dbReference>
<dbReference type="InterPro" id="IPR005709">
    <property type="entry name" value="Ribosomal_uS4_bac-type"/>
</dbReference>
<dbReference type="Gene3D" id="3.10.290.10">
    <property type="entry name" value="RNA-binding S4 domain"/>
    <property type="match status" value="1"/>
</dbReference>
<dbReference type="Proteomes" id="UP001304683">
    <property type="component" value="Chromosome"/>
</dbReference>
<dbReference type="SUPFAM" id="SSF55174">
    <property type="entry name" value="Alpha-L RNA-binding motif"/>
    <property type="match status" value="1"/>
</dbReference>
<comment type="similarity">
    <text evidence="1 7 8">Belongs to the universal ribosomal protein uS4 family.</text>
</comment>
<feature type="domain" description="RNA-binding S4" evidence="9">
    <location>
        <begin position="93"/>
        <end position="157"/>
    </location>
</feature>
<dbReference type="PROSITE" id="PS00632">
    <property type="entry name" value="RIBOSOMAL_S4"/>
    <property type="match status" value="1"/>
</dbReference>
<keyword evidence="12" id="KW-1185">Reference proteome</keyword>
<dbReference type="SMART" id="SM01390">
    <property type="entry name" value="Ribosomal_S4"/>
    <property type="match status" value="1"/>
</dbReference>
<dbReference type="Pfam" id="PF00163">
    <property type="entry name" value="Ribosomal_S4"/>
    <property type="match status" value="1"/>
</dbReference>
<keyword evidence="5 7" id="KW-0687">Ribonucleoprotein</keyword>
<evidence type="ECO:0000256" key="3">
    <source>
        <dbReference type="ARBA" id="ARBA00022884"/>
    </source>
</evidence>
<accession>A0ABZ0QP02</accession>
<feature type="domain" description="Small ribosomal subunit protein uS4 N-terminal" evidence="10">
    <location>
        <begin position="3"/>
        <end position="92"/>
    </location>
</feature>
<dbReference type="GO" id="GO:0005840">
    <property type="term" value="C:ribosome"/>
    <property type="evidence" value="ECO:0007669"/>
    <property type="project" value="UniProtKB-KW"/>
</dbReference>
<sequence>MARYTGPKHAMCRRVGRPLCGSPKCPALKRPYPPGQHGPGRRQKLSEYGRRLLEKQKLRFMYGVLERQFRRYFERAQRAKGNTGERLLQLLETRLDNLVYRMGFAPTIWSARQLVVHGHIQVNGRKVDRPSYQVRPGDVIAVREKSRRIPLIQESLENAQRAPDYVSVEPEKFQGTLLRVPSREEIPVDVEESLIVEFYSR</sequence>
<dbReference type="InterPro" id="IPR018079">
    <property type="entry name" value="Ribosomal_uS4_CS"/>
</dbReference>
<dbReference type="Gene3D" id="1.10.1050.10">
    <property type="entry name" value="Ribosomal Protein S4 Delta 41, Chain A, domain 1"/>
    <property type="match status" value="1"/>
</dbReference>
<dbReference type="SMART" id="SM00363">
    <property type="entry name" value="S4"/>
    <property type="match status" value="1"/>
</dbReference>
<evidence type="ECO:0000256" key="7">
    <source>
        <dbReference type="HAMAP-Rule" id="MF_01306"/>
    </source>
</evidence>
<comment type="function">
    <text evidence="7">With S5 and S12 plays an important role in translational accuracy.</text>
</comment>
<comment type="subunit">
    <text evidence="7">Part of the 30S ribosomal subunit. Contacts protein S5. The interaction surface between S4 and S5 is involved in control of translational fidelity.</text>
</comment>
<dbReference type="Pfam" id="PF01479">
    <property type="entry name" value="S4"/>
    <property type="match status" value="1"/>
</dbReference>
<evidence type="ECO:0000256" key="5">
    <source>
        <dbReference type="ARBA" id="ARBA00023274"/>
    </source>
</evidence>
<gene>
    <name evidence="7 11" type="primary">rpsD</name>
    <name evidence="11" type="ORF">Q5761_07080</name>
</gene>
<dbReference type="EMBL" id="CP132508">
    <property type="protein sequence ID" value="WPD18155.1"/>
    <property type="molecule type" value="Genomic_DNA"/>
</dbReference>
<evidence type="ECO:0000256" key="2">
    <source>
        <dbReference type="ARBA" id="ARBA00022730"/>
    </source>
</evidence>
<dbReference type="InterPro" id="IPR002942">
    <property type="entry name" value="S4_RNA-bd"/>
</dbReference>
<reference evidence="11 12" key="1">
    <citation type="submission" date="2023-08" db="EMBL/GenBank/DDBJ databases">
        <title>Genome sequence of Thermaerobacter compostii strain Ins1, a spore-forming filamentous bacterium isolated from a deep geothermal reservoir.</title>
        <authorList>
            <person name="Bregnard D."/>
            <person name="Gonzalez D."/>
            <person name="Junier P."/>
        </authorList>
    </citation>
    <scope>NUCLEOTIDE SEQUENCE [LARGE SCALE GENOMIC DNA]</scope>
    <source>
        <strain evidence="11 12">Ins1</strain>
    </source>
</reference>
<comment type="function">
    <text evidence="7">One of the primary rRNA binding proteins, it binds directly to 16S rRNA where it nucleates assembly of the body of the 30S subunit.</text>
</comment>
<protein>
    <recommendedName>
        <fullName evidence="6 7">Small ribosomal subunit protein uS4</fullName>
    </recommendedName>
</protein>
<evidence type="ECO:0000256" key="8">
    <source>
        <dbReference type="RuleBase" id="RU003699"/>
    </source>
</evidence>
<dbReference type="PANTHER" id="PTHR11831">
    <property type="entry name" value="30S 40S RIBOSOMAL PROTEIN"/>
    <property type="match status" value="1"/>
</dbReference>
<keyword evidence="2 7" id="KW-0699">rRNA-binding</keyword>
<dbReference type="InterPro" id="IPR022801">
    <property type="entry name" value="Ribosomal_uS4"/>
</dbReference>
<evidence type="ECO:0000313" key="12">
    <source>
        <dbReference type="Proteomes" id="UP001304683"/>
    </source>
</evidence>
<keyword evidence="3 7" id="KW-0694">RNA-binding</keyword>
<name>A0ABZ0QP02_9FIRM</name>
<evidence type="ECO:0000256" key="4">
    <source>
        <dbReference type="ARBA" id="ARBA00022980"/>
    </source>
</evidence>
<dbReference type="NCBIfam" id="NF003717">
    <property type="entry name" value="PRK05327.1"/>
    <property type="match status" value="1"/>
</dbReference>
<dbReference type="PROSITE" id="PS50889">
    <property type="entry name" value="S4"/>
    <property type="match status" value="1"/>
</dbReference>
<keyword evidence="4 7" id="KW-0689">Ribosomal protein</keyword>
<dbReference type="CDD" id="cd00165">
    <property type="entry name" value="S4"/>
    <property type="match status" value="1"/>
</dbReference>
<dbReference type="InterPro" id="IPR001912">
    <property type="entry name" value="Ribosomal_uS4_N"/>
</dbReference>
<evidence type="ECO:0000256" key="1">
    <source>
        <dbReference type="ARBA" id="ARBA00007465"/>
    </source>
</evidence>
<evidence type="ECO:0000256" key="6">
    <source>
        <dbReference type="ARBA" id="ARBA00035254"/>
    </source>
</evidence>
<evidence type="ECO:0000259" key="10">
    <source>
        <dbReference type="SMART" id="SM01390"/>
    </source>
</evidence>
<dbReference type="HAMAP" id="MF_01306_B">
    <property type="entry name" value="Ribosomal_uS4_B"/>
    <property type="match status" value="1"/>
</dbReference>
<dbReference type="InterPro" id="IPR036986">
    <property type="entry name" value="S4_RNA-bd_sf"/>
</dbReference>
<organism evidence="11 12">
    <name type="scientific">Thermaerobacter composti</name>
    <dbReference type="NCBI Taxonomy" id="554949"/>
    <lineage>
        <taxon>Bacteria</taxon>
        <taxon>Bacillati</taxon>
        <taxon>Bacillota</taxon>
        <taxon>Clostridia</taxon>
        <taxon>Eubacteriales</taxon>
        <taxon>Clostridiales Family XVII. Incertae Sedis</taxon>
        <taxon>Thermaerobacter</taxon>
    </lineage>
</organism>